<dbReference type="AlphaFoldDB" id="A0A7H2BD40"/>
<evidence type="ECO:0000256" key="10">
    <source>
        <dbReference type="ARBA" id="ARBA00023209"/>
    </source>
</evidence>
<keyword evidence="16" id="KW-1185">Reference proteome</keyword>
<dbReference type="PROSITE" id="PS50035">
    <property type="entry name" value="PLD"/>
    <property type="match status" value="2"/>
</dbReference>
<feature type="domain" description="PLD phosphodiesterase" evidence="14">
    <location>
        <begin position="408"/>
        <end position="435"/>
    </location>
</feature>
<keyword evidence="4" id="KW-0808">Transferase</keyword>
<evidence type="ECO:0000259" key="14">
    <source>
        <dbReference type="PROSITE" id="PS50035"/>
    </source>
</evidence>
<dbReference type="InterPro" id="IPR022924">
    <property type="entry name" value="Cardiolipin_synthase"/>
</dbReference>
<evidence type="ECO:0000256" key="6">
    <source>
        <dbReference type="ARBA" id="ARBA00022737"/>
    </source>
</evidence>
<evidence type="ECO:0000256" key="8">
    <source>
        <dbReference type="ARBA" id="ARBA00023098"/>
    </source>
</evidence>
<dbReference type="SMART" id="SM00155">
    <property type="entry name" value="PLDc"/>
    <property type="match status" value="2"/>
</dbReference>
<evidence type="ECO:0000256" key="9">
    <source>
        <dbReference type="ARBA" id="ARBA00023136"/>
    </source>
</evidence>
<dbReference type="GeneID" id="96624631"/>
<evidence type="ECO:0000313" key="16">
    <source>
        <dbReference type="Proteomes" id="UP000516404"/>
    </source>
</evidence>
<dbReference type="PANTHER" id="PTHR21248">
    <property type="entry name" value="CARDIOLIPIN SYNTHASE"/>
    <property type="match status" value="1"/>
</dbReference>
<keyword evidence="9 13" id="KW-0472">Membrane</keyword>
<keyword evidence="6" id="KW-0677">Repeat</keyword>
<dbReference type="EMBL" id="CP061539">
    <property type="protein sequence ID" value="QNV37586.1"/>
    <property type="molecule type" value="Genomic_DNA"/>
</dbReference>
<evidence type="ECO:0000256" key="2">
    <source>
        <dbReference type="ARBA" id="ARBA00022475"/>
    </source>
</evidence>
<dbReference type="Gene3D" id="3.30.870.10">
    <property type="entry name" value="Endonuclease Chain A"/>
    <property type="match status" value="2"/>
</dbReference>
<name>A0A7H2BD40_9MICC</name>
<dbReference type="GO" id="GO:0008808">
    <property type="term" value="F:cardiolipin synthase activity"/>
    <property type="evidence" value="ECO:0007669"/>
    <property type="project" value="UniProtKB-UniRule"/>
</dbReference>
<evidence type="ECO:0000256" key="4">
    <source>
        <dbReference type="ARBA" id="ARBA00022679"/>
    </source>
</evidence>
<evidence type="ECO:0000313" key="15">
    <source>
        <dbReference type="EMBL" id="QNV37586.1"/>
    </source>
</evidence>
<dbReference type="SUPFAM" id="SSF56024">
    <property type="entry name" value="Phospholipase D/nuclease"/>
    <property type="match status" value="2"/>
</dbReference>
<dbReference type="Pfam" id="PF13091">
    <property type="entry name" value="PLDc_2"/>
    <property type="match status" value="2"/>
</dbReference>
<reference evidence="15 16" key="1">
    <citation type="submission" date="2020-09" db="EMBL/GenBank/DDBJ databases">
        <title>Investigation of environmental microbes.</title>
        <authorList>
            <person name="Ou Y."/>
            <person name="Kang Q."/>
        </authorList>
    </citation>
    <scope>NUCLEOTIDE SEQUENCE [LARGE SCALE GENOMIC DNA]</scope>
    <source>
        <strain evidence="15 16">KJZ-14</strain>
    </source>
</reference>
<evidence type="ECO:0000256" key="5">
    <source>
        <dbReference type="ARBA" id="ARBA00022692"/>
    </source>
</evidence>
<dbReference type="InterPro" id="IPR001736">
    <property type="entry name" value="PLipase_D/transphosphatidylase"/>
</dbReference>
<keyword evidence="3" id="KW-0444">Lipid biosynthesis</keyword>
<dbReference type="PANTHER" id="PTHR21248:SF22">
    <property type="entry name" value="PHOSPHOLIPASE D"/>
    <property type="match status" value="1"/>
</dbReference>
<evidence type="ECO:0000256" key="12">
    <source>
        <dbReference type="NCBIfam" id="TIGR04265"/>
    </source>
</evidence>
<accession>A0A7H2BD40</accession>
<feature type="domain" description="PLD phosphodiesterase" evidence="14">
    <location>
        <begin position="228"/>
        <end position="255"/>
    </location>
</feature>
<comment type="subcellular location">
    <subcellularLocation>
        <location evidence="1">Cell membrane</location>
        <topology evidence="1">Multi-pass membrane protein</topology>
    </subcellularLocation>
</comment>
<keyword evidence="7 13" id="KW-1133">Transmembrane helix</keyword>
<dbReference type="InterPro" id="IPR027379">
    <property type="entry name" value="CLS_N"/>
</dbReference>
<dbReference type="Proteomes" id="UP000516404">
    <property type="component" value="Chromosome"/>
</dbReference>
<dbReference type="GO" id="GO:0005886">
    <property type="term" value="C:plasma membrane"/>
    <property type="evidence" value="ECO:0007669"/>
    <property type="project" value="UniProtKB-SubCell"/>
</dbReference>
<evidence type="ECO:0000256" key="7">
    <source>
        <dbReference type="ARBA" id="ARBA00022989"/>
    </source>
</evidence>
<keyword evidence="11" id="KW-1208">Phospholipid metabolism</keyword>
<evidence type="ECO:0000256" key="1">
    <source>
        <dbReference type="ARBA" id="ARBA00004651"/>
    </source>
</evidence>
<evidence type="ECO:0000256" key="11">
    <source>
        <dbReference type="ARBA" id="ARBA00023264"/>
    </source>
</evidence>
<feature type="transmembrane region" description="Helical" evidence="13">
    <location>
        <begin position="14"/>
        <end position="39"/>
    </location>
</feature>
<dbReference type="GO" id="GO:0032049">
    <property type="term" value="P:cardiolipin biosynthetic process"/>
    <property type="evidence" value="ECO:0007669"/>
    <property type="project" value="UniProtKB-UniRule"/>
</dbReference>
<keyword evidence="8" id="KW-0443">Lipid metabolism</keyword>
<dbReference type="RefSeq" id="WP_190724442.1">
    <property type="nucleotide sequence ID" value="NZ_CP061539.1"/>
</dbReference>
<sequence length="495" mass="56984">MNQLTYPFINIPDLLPWASVVAVIIDIVIRIIAICWLPYNRKPNVALGWLMAIFFLPYIGFIAFLIFGSSHLPRYRRARQRVMNELMREAVPTNDPILGNNHRISDEVRVAANLNYKLGALPMVSGNSFTLHPDNHQAMIDLAAEVDKAQHYVHVEFYIAAYDKATSPLWDALVRAHQRGVTVRVLVDHIGSRKYAGFKKLKRILKQDEMDWHLMLPVKPFKGKWQRPDLRNHRKIVIIDGEQAFAGSQNAIHRSYETRRNKRKGLEWLDLSFTARGPIVEELNAVFISDWYSETKELLLEEIKPTLEEVHGGALAQVVPSGPGYETENNLRLINYLIYNAEKRILICSPYFVPEETLLQALTNAALSNIRVDLIVTEKGDQFLANMGQRSYYEQLLRTGVKIHAYPGPTVLHSKFMLIDDDIAFIGSSNMDPRSFSLNMEISTFVVNREVVHEIESIVEDYDKLTKEIRYSEWVERPLRVKMVENVCRLWSSLL</sequence>
<feature type="transmembrane region" description="Helical" evidence="13">
    <location>
        <begin position="46"/>
        <end position="67"/>
    </location>
</feature>
<organism evidence="15 16">
    <name type="scientific">Rothia terrae</name>
    <dbReference type="NCBI Taxonomy" id="396015"/>
    <lineage>
        <taxon>Bacteria</taxon>
        <taxon>Bacillati</taxon>
        <taxon>Actinomycetota</taxon>
        <taxon>Actinomycetes</taxon>
        <taxon>Micrococcales</taxon>
        <taxon>Micrococcaceae</taxon>
        <taxon>Rothia</taxon>
    </lineage>
</organism>
<evidence type="ECO:0000256" key="3">
    <source>
        <dbReference type="ARBA" id="ARBA00022516"/>
    </source>
</evidence>
<keyword evidence="5 13" id="KW-0812">Transmembrane</keyword>
<dbReference type="Pfam" id="PF13396">
    <property type="entry name" value="PLDc_N"/>
    <property type="match status" value="1"/>
</dbReference>
<protein>
    <recommendedName>
        <fullName evidence="12">Cardiolipin synthase</fullName>
        <ecNumber evidence="12">2.7.8.-</ecNumber>
    </recommendedName>
</protein>
<dbReference type="NCBIfam" id="TIGR04265">
    <property type="entry name" value="bac_cardiolipin"/>
    <property type="match status" value="1"/>
</dbReference>
<evidence type="ECO:0000256" key="13">
    <source>
        <dbReference type="SAM" id="Phobius"/>
    </source>
</evidence>
<dbReference type="KEGG" id="rter:IDM49_10310"/>
<keyword evidence="2" id="KW-1003">Cell membrane</keyword>
<gene>
    <name evidence="15" type="primary">cls</name>
    <name evidence="15" type="ORF">IDM49_10310</name>
</gene>
<proteinExistence type="predicted"/>
<dbReference type="EC" id="2.7.8.-" evidence="12"/>
<keyword evidence="10" id="KW-0594">Phospholipid biosynthesis</keyword>
<dbReference type="InterPro" id="IPR025202">
    <property type="entry name" value="PLD-like_dom"/>
</dbReference>